<dbReference type="eggNOG" id="ENOG5032WCP">
    <property type="taxonomic scope" value="Bacteria"/>
</dbReference>
<proteinExistence type="predicted"/>
<accession>H1Y145</accession>
<evidence type="ECO:0000313" key="3">
    <source>
        <dbReference type="Proteomes" id="UP000002774"/>
    </source>
</evidence>
<evidence type="ECO:0000313" key="2">
    <source>
        <dbReference type="EMBL" id="EHQ29680.1"/>
    </source>
</evidence>
<gene>
    <name evidence="2" type="ORF">Mucpa_5611</name>
</gene>
<evidence type="ECO:0000256" key="1">
    <source>
        <dbReference type="SAM" id="MobiDB-lite"/>
    </source>
</evidence>
<dbReference type="Proteomes" id="UP000002774">
    <property type="component" value="Chromosome"/>
</dbReference>
<organism evidence="2 3">
    <name type="scientific">Mucilaginibacter paludis DSM 18603</name>
    <dbReference type="NCBI Taxonomy" id="714943"/>
    <lineage>
        <taxon>Bacteria</taxon>
        <taxon>Pseudomonadati</taxon>
        <taxon>Bacteroidota</taxon>
        <taxon>Sphingobacteriia</taxon>
        <taxon>Sphingobacteriales</taxon>
        <taxon>Sphingobacteriaceae</taxon>
        <taxon>Mucilaginibacter</taxon>
    </lineage>
</organism>
<keyword evidence="3" id="KW-1185">Reference proteome</keyword>
<dbReference type="OrthoDB" id="793497at2"/>
<dbReference type="STRING" id="714943.Mucpa_5611"/>
<feature type="compositionally biased region" description="Basic and acidic residues" evidence="1">
    <location>
        <begin position="1"/>
        <end position="13"/>
    </location>
</feature>
<name>H1Y145_9SPHI</name>
<dbReference type="RefSeq" id="WP_008510999.1">
    <property type="nucleotide sequence ID" value="NZ_CM001403.1"/>
</dbReference>
<feature type="compositionally biased region" description="Basic and acidic residues" evidence="1">
    <location>
        <begin position="40"/>
        <end position="78"/>
    </location>
</feature>
<dbReference type="EMBL" id="CM001403">
    <property type="protein sequence ID" value="EHQ29680.1"/>
    <property type="molecule type" value="Genomic_DNA"/>
</dbReference>
<protein>
    <submittedName>
        <fullName evidence="2">Uncharacterized protein</fullName>
    </submittedName>
</protein>
<reference evidence="2" key="1">
    <citation type="submission" date="2011-09" db="EMBL/GenBank/DDBJ databases">
        <title>The permanent draft genome of Mucilaginibacter paludis DSM 18603.</title>
        <authorList>
            <consortium name="US DOE Joint Genome Institute (JGI-PGF)"/>
            <person name="Lucas S."/>
            <person name="Han J."/>
            <person name="Lapidus A."/>
            <person name="Bruce D."/>
            <person name="Goodwin L."/>
            <person name="Pitluck S."/>
            <person name="Peters L."/>
            <person name="Kyrpides N."/>
            <person name="Mavromatis K."/>
            <person name="Ivanova N."/>
            <person name="Mikhailova N."/>
            <person name="Held B."/>
            <person name="Detter J.C."/>
            <person name="Tapia R."/>
            <person name="Han C."/>
            <person name="Land M."/>
            <person name="Hauser L."/>
            <person name="Markowitz V."/>
            <person name="Cheng J.-F."/>
            <person name="Hugenholtz P."/>
            <person name="Woyke T."/>
            <person name="Wu D."/>
            <person name="Tindall B."/>
            <person name="Brambilla E."/>
            <person name="Klenk H.-P."/>
            <person name="Eisen J.A."/>
        </authorList>
    </citation>
    <scope>NUCLEOTIDE SEQUENCE [LARGE SCALE GENOMIC DNA]</scope>
    <source>
        <strain evidence="2">DSM 18603</strain>
    </source>
</reference>
<feature type="region of interest" description="Disordered" evidence="1">
    <location>
        <begin position="1"/>
        <end position="84"/>
    </location>
</feature>
<sequence length="186" mass="20982">METLVKDKKDEKVNNAPKTNPVTEENKNPKFVSGNPVNKDSSKPAETEKPKEEPKAEPAKTAEQPQAEHAKPTPEAEQVKPQPIQPVLNLEGTLKLVEELHRRKIQRDKLIETINNLDGFEFDLKEEMDETGGNIYQGCTLTIEDDNRQKFTTKNPTIIWTVSQMVNRLCVDKLAEIEAGIIIPSK</sequence>
<dbReference type="HOGENOM" id="CLU_126516_0_0_10"/>
<dbReference type="AlphaFoldDB" id="H1Y145"/>